<proteinExistence type="predicted"/>
<dbReference type="Pfam" id="PF03551">
    <property type="entry name" value="PadR"/>
    <property type="match status" value="1"/>
</dbReference>
<protein>
    <submittedName>
        <fullName evidence="2">PadR family transcriptional regulator</fullName>
    </submittedName>
</protein>
<dbReference type="PANTHER" id="PTHR43252">
    <property type="entry name" value="TRANSCRIPTIONAL REGULATOR YQJI"/>
    <property type="match status" value="1"/>
</dbReference>
<sequence>MAMFNPFDDEDETCFHMAGRHHGGPFGAGRGGRGDFFGNGGRPTFLRGRKFSADELQLLLLALLEENASYGYELIKRLDEKSAGFYKPSPGVVYPALTWLEDVGYVTVTQEGTRKRYALAAEGTAWLAENRAMADAIMARLDHFAQQMNTMTEAMREAPTDFDPALRDAVAELRHQIHARHQSDPEVQRQMVTVLQTAIEALKKLPL</sequence>
<dbReference type="Proteomes" id="UP000503580">
    <property type="component" value="Chromosome"/>
</dbReference>
<dbReference type="SUPFAM" id="SSF46785">
    <property type="entry name" value="Winged helix' DNA-binding domain"/>
    <property type="match status" value="1"/>
</dbReference>
<evidence type="ECO:0000313" key="2">
    <source>
        <dbReference type="EMBL" id="QIR29582.1"/>
    </source>
</evidence>
<dbReference type="AlphaFoldDB" id="A0A6G9RRW6"/>
<keyword evidence="3" id="KW-1185">Reference proteome</keyword>
<dbReference type="InterPro" id="IPR005149">
    <property type="entry name" value="Tscrpt_reg_PadR_N"/>
</dbReference>
<feature type="domain" description="Transcription regulator PadR N-terminal" evidence="1">
    <location>
        <begin position="60"/>
        <end position="128"/>
    </location>
</feature>
<name>A0A6G9RRW6_9ENTR</name>
<organism evidence="2 3">
    <name type="scientific">Kluyvera genomosp. 3</name>
    <dbReference type="NCBI Taxonomy" id="2774055"/>
    <lineage>
        <taxon>Bacteria</taxon>
        <taxon>Pseudomonadati</taxon>
        <taxon>Pseudomonadota</taxon>
        <taxon>Gammaproteobacteria</taxon>
        <taxon>Enterobacterales</taxon>
        <taxon>Enterobacteriaceae</taxon>
        <taxon>Kluyvera</taxon>
    </lineage>
</organism>
<dbReference type="InterPro" id="IPR036390">
    <property type="entry name" value="WH_DNA-bd_sf"/>
</dbReference>
<evidence type="ECO:0000259" key="1">
    <source>
        <dbReference type="Pfam" id="PF03551"/>
    </source>
</evidence>
<evidence type="ECO:0000313" key="3">
    <source>
        <dbReference type="Proteomes" id="UP000503580"/>
    </source>
</evidence>
<accession>A0A6G9RRW6</accession>
<dbReference type="PANTHER" id="PTHR43252:SF7">
    <property type="entry name" value="TRANSCRIPTIONAL REGULATOR YQJI"/>
    <property type="match status" value="1"/>
</dbReference>
<reference evidence="2 3" key="1">
    <citation type="submission" date="2020-02" db="EMBL/GenBank/DDBJ databases">
        <title>Whole genome PO2S7.</title>
        <authorList>
            <person name="Singha K.M."/>
        </authorList>
    </citation>
    <scope>NUCLEOTIDE SEQUENCE [LARGE SCALE GENOMIC DNA]</scope>
    <source>
        <strain evidence="2 3">PO2S7</strain>
    </source>
</reference>
<dbReference type="InterPro" id="IPR036388">
    <property type="entry name" value="WH-like_DNA-bd_sf"/>
</dbReference>
<dbReference type="EMBL" id="CP050321">
    <property type="protein sequence ID" value="QIR29582.1"/>
    <property type="molecule type" value="Genomic_DNA"/>
</dbReference>
<dbReference type="KEGG" id="kgn:GY169_04395"/>
<gene>
    <name evidence="2" type="ORF">GY169_04395</name>
</gene>
<dbReference type="Gene3D" id="1.10.10.10">
    <property type="entry name" value="Winged helix-like DNA-binding domain superfamily/Winged helix DNA-binding domain"/>
    <property type="match status" value="1"/>
</dbReference>